<reference evidence="1" key="1">
    <citation type="submission" date="2022-11" db="EMBL/GenBank/DDBJ databases">
        <authorList>
            <person name="Petersen C."/>
        </authorList>
    </citation>
    <scope>NUCLEOTIDE SEQUENCE</scope>
    <source>
        <strain evidence="1">IBT 29864</strain>
    </source>
</reference>
<organism evidence="1 2">
    <name type="scientific">Penicillium cataractarum</name>
    <dbReference type="NCBI Taxonomy" id="2100454"/>
    <lineage>
        <taxon>Eukaryota</taxon>
        <taxon>Fungi</taxon>
        <taxon>Dikarya</taxon>
        <taxon>Ascomycota</taxon>
        <taxon>Pezizomycotina</taxon>
        <taxon>Eurotiomycetes</taxon>
        <taxon>Eurotiomycetidae</taxon>
        <taxon>Eurotiales</taxon>
        <taxon>Aspergillaceae</taxon>
        <taxon>Penicillium</taxon>
    </lineage>
</organism>
<dbReference type="EMBL" id="JAPZBS010000005">
    <property type="protein sequence ID" value="KAJ5369931.1"/>
    <property type="molecule type" value="Genomic_DNA"/>
</dbReference>
<accession>A0A9W9S0T0</accession>
<protein>
    <submittedName>
        <fullName evidence="1">Uncharacterized protein</fullName>
    </submittedName>
</protein>
<reference evidence="1" key="2">
    <citation type="journal article" date="2023" name="IMA Fungus">
        <title>Comparative genomic study of the Penicillium genus elucidates a diverse pangenome and 15 lateral gene transfer events.</title>
        <authorList>
            <person name="Petersen C."/>
            <person name="Sorensen T."/>
            <person name="Nielsen M.R."/>
            <person name="Sondergaard T.E."/>
            <person name="Sorensen J.L."/>
            <person name="Fitzpatrick D.A."/>
            <person name="Frisvad J.C."/>
            <person name="Nielsen K.L."/>
        </authorList>
    </citation>
    <scope>NUCLEOTIDE SEQUENCE</scope>
    <source>
        <strain evidence="1">IBT 29864</strain>
    </source>
</reference>
<dbReference type="GeneID" id="81438131"/>
<sequence>MDKGAVVRDDLIRYQFPCDMMRPSKFDADGGDPATLARSLWSPEEVAIMVYFTSRQIHPKALRYLLLRRGYDRSTCAIEHKIFSINQQHPQLKSRGDWNWDVVDHWIDDLLGNHDSVNKLVLFSLADAEDMATNQQIEEPLRLLNLRRPAL</sequence>
<evidence type="ECO:0000313" key="1">
    <source>
        <dbReference type="EMBL" id="KAJ5369931.1"/>
    </source>
</evidence>
<dbReference type="OrthoDB" id="4243235at2759"/>
<name>A0A9W9S0T0_9EURO</name>
<keyword evidence="2" id="KW-1185">Reference proteome</keyword>
<proteinExistence type="predicted"/>
<comment type="caution">
    <text evidence="1">The sequence shown here is derived from an EMBL/GenBank/DDBJ whole genome shotgun (WGS) entry which is preliminary data.</text>
</comment>
<dbReference type="AlphaFoldDB" id="A0A9W9S0T0"/>
<dbReference type="RefSeq" id="XP_056554365.1">
    <property type="nucleotide sequence ID" value="XM_056698952.1"/>
</dbReference>
<dbReference type="Proteomes" id="UP001147782">
    <property type="component" value="Unassembled WGS sequence"/>
</dbReference>
<gene>
    <name evidence="1" type="ORF">N7496_006023</name>
</gene>
<evidence type="ECO:0000313" key="2">
    <source>
        <dbReference type="Proteomes" id="UP001147782"/>
    </source>
</evidence>